<feature type="region of interest" description="Disordered" evidence="1">
    <location>
        <begin position="17"/>
        <end position="46"/>
    </location>
</feature>
<sequence length="74" mass="8112">MLVECTEAFACNTSRLDLGGKEKGREGGREGEREKGRAGGKNAIHEMENQVSDLGEKGTEETAAQREAWKRFLG</sequence>
<protein>
    <submittedName>
        <fullName evidence="2">Uncharacterized protein</fullName>
    </submittedName>
</protein>
<reference evidence="2 3" key="1">
    <citation type="journal article" date="2014" name="Mol. Plant">
        <title>Chromosome Scale Genome Assembly and Transcriptome Profiling of Nannochloropsis gaditana in Nitrogen Depletion.</title>
        <authorList>
            <person name="Corteggiani Carpinelli E."/>
            <person name="Telatin A."/>
            <person name="Vitulo N."/>
            <person name="Forcato C."/>
            <person name="D'Angelo M."/>
            <person name="Schiavon R."/>
            <person name="Vezzi A."/>
            <person name="Giacometti G.M."/>
            <person name="Morosinotto T."/>
            <person name="Valle G."/>
        </authorList>
    </citation>
    <scope>NUCLEOTIDE SEQUENCE [LARGE SCALE GENOMIC DNA]</scope>
    <source>
        <strain evidence="2 3">B-31</strain>
    </source>
</reference>
<accession>W7T1E9</accession>
<keyword evidence="3" id="KW-1185">Reference proteome</keyword>
<evidence type="ECO:0000256" key="1">
    <source>
        <dbReference type="SAM" id="MobiDB-lite"/>
    </source>
</evidence>
<gene>
    <name evidence="2" type="ORF">Naga_101500g1</name>
</gene>
<dbReference type="AlphaFoldDB" id="W7T1E9"/>
<evidence type="ECO:0000313" key="3">
    <source>
        <dbReference type="Proteomes" id="UP000019335"/>
    </source>
</evidence>
<dbReference type="EMBL" id="AZIL01003009">
    <property type="protein sequence ID" value="EWM20537.1"/>
    <property type="molecule type" value="Genomic_DNA"/>
</dbReference>
<organism evidence="2 3">
    <name type="scientific">Nannochloropsis gaditana</name>
    <dbReference type="NCBI Taxonomy" id="72520"/>
    <lineage>
        <taxon>Eukaryota</taxon>
        <taxon>Sar</taxon>
        <taxon>Stramenopiles</taxon>
        <taxon>Ochrophyta</taxon>
        <taxon>Eustigmatophyceae</taxon>
        <taxon>Eustigmatales</taxon>
        <taxon>Monodopsidaceae</taxon>
        <taxon>Nannochloropsis</taxon>
    </lineage>
</organism>
<feature type="compositionally biased region" description="Basic and acidic residues" evidence="1">
    <location>
        <begin position="18"/>
        <end position="46"/>
    </location>
</feature>
<dbReference type="Proteomes" id="UP000019335">
    <property type="component" value="Unassembled WGS sequence"/>
</dbReference>
<name>W7T1E9_9STRA</name>
<comment type="caution">
    <text evidence="2">The sequence shown here is derived from an EMBL/GenBank/DDBJ whole genome shotgun (WGS) entry which is preliminary data.</text>
</comment>
<proteinExistence type="predicted"/>
<evidence type="ECO:0000313" key="2">
    <source>
        <dbReference type="EMBL" id="EWM20537.1"/>
    </source>
</evidence>